<protein>
    <recommendedName>
        <fullName evidence="4">Lipoprotein</fullName>
    </recommendedName>
</protein>
<keyword evidence="3" id="KW-1185">Reference proteome</keyword>
<dbReference type="Proteomes" id="UP001595530">
    <property type="component" value="Unassembled WGS sequence"/>
</dbReference>
<evidence type="ECO:0000313" key="3">
    <source>
        <dbReference type="Proteomes" id="UP001595530"/>
    </source>
</evidence>
<evidence type="ECO:0000313" key="2">
    <source>
        <dbReference type="EMBL" id="MFC3107918.1"/>
    </source>
</evidence>
<evidence type="ECO:0008006" key="4">
    <source>
        <dbReference type="Google" id="ProtNLM"/>
    </source>
</evidence>
<dbReference type="PROSITE" id="PS51257">
    <property type="entry name" value="PROKAR_LIPOPROTEIN"/>
    <property type="match status" value="1"/>
</dbReference>
<gene>
    <name evidence="2" type="ORF">ACFOFO_08080</name>
</gene>
<sequence>MKSIFSWAVLLASVLLTACSGDSSLPASNATLTTKPGVGLASSFSVSGDPAGNFGESFVGPDGNGFIVVSPTDNQPAQALYRISNETTQRVPGGLSSPVSFDATSTAPIQTTPITLAQIVGTYTIVIDGVPTDFQIAHDGTVSTPTSACKLRGGLGVPTGIVGTVPFAFTMSGCTKSGAFNGYLISATDYKPSSFRLVAENGTSIIDAFAYKDVTP</sequence>
<feature type="chain" id="PRO_5045612696" description="Lipoprotein" evidence="1">
    <location>
        <begin position="19"/>
        <end position="216"/>
    </location>
</feature>
<organism evidence="2 3">
    <name type="scientific">Undibacterium arcticum</name>
    <dbReference type="NCBI Taxonomy" id="1762892"/>
    <lineage>
        <taxon>Bacteria</taxon>
        <taxon>Pseudomonadati</taxon>
        <taxon>Pseudomonadota</taxon>
        <taxon>Betaproteobacteria</taxon>
        <taxon>Burkholderiales</taxon>
        <taxon>Oxalobacteraceae</taxon>
        <taxon>Undibacterium</taxon>
    </lineage>
</organism>
<dbReference type="RefSeq" id="WP_390322015.1">
    <property type="nucleotide sequence ID" value="NZ_JBHRTP010000022.1"/>
</dbReference>
<accession>A0ABV7EYQ6</accession>
<comment type="caution">
    <text evidence="2">The sequence shown here is derived from an EMBL/GenBank/DDBJ whole genome shotgun (WGS) entry which is preliminary data.</text>
</comment>
<reference evidence="3" key="1">
    <citation type="journal article" date="2019" name="Int. J. Syst. Evol. Microbiol.">
        <title>The Global Catalogue of Microorganisms (GCM) 10K type strain sequencing project: providing services to taxonomists for standard genome sequencing and annotation.</title>
        <authorList>
            <consortium name="The Broad Institute Genomics Platform"/>
            <consortium name="The Broad Institute Genome Sequencing Center for Infectious Disease"/>
            <person name="Wu L."/>
            <person name="Ma J."/>
        </authorList>
    </citation>
    <scope>NUCLEOTIDE SEQUENCE [LARGE SCALE GENOMIC DNA]</scope>
    <source>
        <strain evidence="3">KCTC 42986</strain>
    </source>
</reference>
<name>A0ABV7EYQ6_9BURK</name>
<evidence type="ECO:0000256" key="1">
    <source>
        <dbReference type="SAM" id="SignalP"/>
    </source>
</evidence>
<proteinExistence type="predicted"/>
<feature type="signal peptide" evidence="1">
    <location>
        <begin position="1"/>
        <end position="18"/>
    </location>
</feature>
<keyword evidence="1" id="KW-0732">Signal</keyword>
<dbReference type="EMBL" id="JBHRTP010000022">
    <property type="protein sequence ID" value="MFC3107918.1"/>
    <property type="molecule type" value="Genomic_DNA"/>
</dbReference>